<accession>A0A402CJ31</accession>
<keyword evidence="2" id="KW-0503">Monooxygenase</keyword>
<proteinExistence type="predicted"/>
<sequence>MLAVVGIAAASRTMLAAKRAPKTMPATAAARGRPQVAVMGSAARIGHASIMDEVGCRDQHALRSRPGRGAPAPRVNQSIISSMPGLRRLQLSRGHERPNVYLLLVEWDELEYHTEGFRHSSGYQQWKDLLHHFYDPFPVVEHYTPLDVSAL</sequence>
<dbReference type="EMBL" id="BHYM01000079">
    <property type="protein sequence ID" value="GCE43602.1"/>
    <property type="molecule type" value="Genomic_DNA"/>
</dbReference>
<evidence type="ECO:0000313" key="2">
    <source>
        <dbReference type="EMBL" id="GCE43602.1"/>
    </source>
</evidence>
<name>A0A402CJ31_RHOWR</name>
<dbReference type="InterPro" id="IPR011008">
    <property type="entry name" value="Dimeric_a/b-barrel"/>
</dbReference>
<keyword evidence="2" id="KW-0560">Oxidoreductase</keyword>
<comment type="caution">
    <text evidence="2">The sequence shown here is derived from an EMBL/GenBank/DDBJ whole genome shotgun (WGS) entry which is preliminary data.</text>
</comment>
<gene>
    <name evidence="2" type="ORF">Rhow_007832</name>
</gene>
<feature type="domain" description="ABM" evidence="1">
    <location>
        <begin position="76"/>
        <end position="127"/>
    </location>
</feature>
<evidence type="ECO:0000259" key="1">
    <source>
        <dbReference type="Pfam" id="PF03992"/>
    </source>
</evidence>
<dbReference type="AlphaFoldDB" id="A0A402CJ31"/>
<dbReference type="Proteomes" id="UP000287519">
    <property type="component" value="Unassembled WGS sequence"/>
</dbReference>
<dbReference type="InterPro" id="IPR007138">
    <property type="entry name" value="ABM_dom"/>
</dbReference>
<dbReference type="SUPFAM" id="SSF54909">
    <property type="entry name" value="Dimeric alpha+beta barrel"/>
    <property type="match status" value="1"/>
</dbReference>
<keyword evidence="3" id="KW-1185">Reference proteome</keyword>
<organism evidence="2 3">
    <name type="scientific">Rhodococcus wratislaviensis</name>
    <name type="common">Tsukamurella wratislaviensis</name>
    <dbReference type="NCBI Taxonomy" id="44752"/>
    <lineage>
        <taxon>Bacteria</taxon>
        <taxon>Bacillati</taxon>
        <taxon>Actinomycetota</taxon>
        <taxon>Actinomycetes</taxon>
        <taxon>Mycobacteriales</taxon>
        <taxon>Nocardiaceae</taxon>
        <taxon>Rhodococcus</taxon>
    </lineage>
</organism>
<reference evidence="2 3" key="1">
    <citation type="submission" date="2018-11" db="EMBL/GenBank/DDBJ databases">
        <title>Microbial catabolism of amino acid.</title>
        <authorList>
            <person name="Hibi M."/>
            <person name="Ogawa J."/>
        </authorList>
    </citation>
    <scope>NUCLEOTIDE SEQUENCE [LARGE SCALE GENOMIC DNA]</scope>
    <source>
        <strain evidence="2 3">C31-06</strain>
    </source>
</reference>
<dbReference type="Pfam" id="PF03992">
    <property type="entry name" value="ABM"/>
    <property type="match status" value="1"/>
</dbReference>
<evidence type="ECO:0000313" key="3">
    <source>
        <dbReference type="Proteomes" id="UP000287519"/>
    </source>
</evidence>
<dbReference type="Gene3D" id="3.30.70.100">
    <property type="match status" value="1"/>
</dbReference>
<dbReference type="GO" id="GO:0004497">
    <property type="term" value="F:monooxygenase activity"/>
    <property type="evidence" value="ECO:0007669"/>
    <property type="project" value="UniProtKB-KW"/>
</dbReference>
<protein>
    <submittedName>
        <fullName evidence="2">Antibiotic biosynthesis monooxygenase</fullName>
    </submittedName>
</protein>